<dbReference type="EMBL" id="NLAX01001034">
    <property type="protein sequence ID" value="PKS06244.1"/>
    <property type="molecule type" value="Genomic_DNA"/>
</dbReference>
<dbReference type="Gene3D" id="3.40.50.1820">
    <property type="entry name" value="alpha/beta hydrolase"/>
    <property type="match status" value="1"/>
</dbReference>
<dbReference type="SUPFAM" id="SSF53474">
    <property type="entry name" value="alpha/beta-Hydrolases"/>
    <property type="match status" value="1"/>
</dbReference>
<dbReference type="STRING" id="41688.A0A2N3N1D0"/>
<dbReference type="VEuPathDB" id="FungiDB:jhhlp_006990"/>
<dbReference type="PANTHER" id="PTHR43194:SF5">
    <property type="entry name" value="PIMELOYL-[ACYL-CARRIER PROTEIN] METHYL ESTER ESTERASE"/>
    <property type="match status" value="1"/>
</dbReference>
<dbReference type="InterPro" id="IPR029058">
    <property type="entry name" value="AB_hydrolase_fold"/>
</dbReference>
<gene>
    <name evidence="2" type="ORF">jhhlp_006990</name>
</gene>
<comment type="caution">
    <text evidence="2">The sequence shown here is derived from an EMBL/GenBank/DDBJ whole genome shotgun (WGS) entry which is preliminary data.</text>
</comment>
<dbReference type="InterPro" id="IPR000073">
    <property type="entry name" value="AB_hydrolase_1"/>
</dbReference>
<evidence type="ECO:0000313" key="3">
    <source>
        <dbReference type="Proteomes" id="UP000233524"/>
    </source>
</evidence>
<dbReference type="InParanoid" id="A0A2N3N1D0"/>
<keyword evidence="3" id="KW-1185">Reference proteome</keyword>
<feature type="domain" description="AB hydrolase-1" evidence="1">
    <location>
        <begin position="1"/>
        <end position="193"/>
    </location>
</feature>
<dbReference type="Proteomes" id="UP000233524">
    <property type="component" value="Unassembled WGS sequence"/>
</dbReference>
<dbReference type="AlphaFoldDB" id="A0A2N3N1D0"/>
<proteinExistence type="predicted"/>
<evidence type="ECO:0000313" key="2">
    <source>
        <dbReference type="EMBL" id="PKS06244.1"/>
    </source>
</evidence>
<accession>A0A2N3N1D0</accession>
<dbReference type="InterPro" id="IPR050228">
    <property type="entry name" value="Carboxylesterase_BioH"/>
</dbReference>
<protein>
    <recommendedName>
        <fullName evidence="1">AB hydrolase-1 domain-containing protein</fullName>
    </recommendedName>
</protein>
<sequence>MADDVAALLKHLKLDTLHAWIGVSMGAAMSIYFVAQHPGIVNKLIICDTISASPVNSGVPDAFGDRVAAARKANSLESIREGTLDRWFGKDWLAANPTEAARMGELMKTTTIDGFETCCAALRSKDFDLEPLLGKVAAGCQDALLVVGEKDADLPVKMQDMRAKIEKSFGDAGRARKVELKVIKNAGHVCFIDGFEEFCQHVIPFLQQ</sequence>
<dbReference type="Pfam" id="PF00561">
    <property type="entry name" value="Abhydrolase_1"/>
    <property type="match status" value="1"/>
</dbReference>
<organism evidence="2 3">
    <name type="scientific">Lomentospora prolificans</name>
    <dbReference type="NCBI Taxonomy" id="41688"/>
    <lineage>
        <taxon>Eukaryota</taxon>
        <taxon>Fungi</taxon>
        <taxon>Dikarya</taxon>
        <taxon>Ascomycota</taxon>
        <taxon>Pezizomycotina</taxon>
        <taxon>Sordariomycetes</taxon>
        <taxon>Hypocreomycetidae</taxon>
        <taxon>Microascales</taxon>
        <taxon>Microascaceae</taxon>
        <taxon>Lomentospora</taxon>
    </lineage>
</organism>
<dbReference type="PANTHER" id="PTHR43194">
    <property type="entry name" value="HYDROLASE ALPHA/BETA FOLD FAMILY"/>
    <property type="match status" value="1"/>
</dbReference>
<name>A0A2N3N1D0_9PEZI</name>
<evidence type="ECO:0000259" key="1">
    <source>
        <dbReference type="Pfam" id="PF00561"/>
    </source>
</evidence>
<reference evidence="2 3" key="1">
    <citation type="journal article" date="2017" name="G3 (Bethesda)">
        <title>First Draft Genome Sequence of the Pathogenic Fungus Lomentospora prolificans (Formerly Scedosporium prolificans).</title>
        <authorList>
            <person name="Luo R."/>
            <person name="Zimin A."/>
            <person name="Workman R."/>
            <person name="Fan Y."/>
            <person name="Pertea G."/>
            <person name="Grossman N."/>
            <person name="Wear M.P."/>
            <person name="Jia B."/>
            <person name="Miller H."/>
            <person name="Casadevall A."/>
            <person name="Timp W."/>
            <person name="Zhang S.X."/>
            <person name="Salzberg S.L."/>
        </authorList>
    </citation>
    <scope>NUCLEOTIDE SEQUENCE [LARGE SCALE GENOMIC DNA]</scope>
    <source>
        <strain evidence="2 3">JHH-5317</strain>
    </source>
</reference>
<dbReference type="OrthoDB" id="2851338at2759"/>